<evidence type="ECO:0000313" key="2">
    <source>
        <dbReference type="Proteomes" id="UP000616151"/>
    </source>
</evidence>
<dbReference type="EMBL" id="JAENHL010000007">
    <property type="protein sequence ID" value="MBK1867805.1"/>
    <property type="molecule type" value="Genomic_DNA"/>
</dbReference>
<sequence>MFNTFTFKILSSLALIAAVTVAAAGPVEAGKKNKIPGHWERGQDGGFEWVGKKKNKPMNVQPVVRDHRNGSGGGGVTVTETGAPIVRDHRTEPVVRDHRAQPEVRDHRKKKIFGMPGF</sequence>
<reference evidence="1" key="1">
    <citation type="submission" date="2021-01" db="EMBL/GenBank/DDBJ databases">
        <authorList>
            <person name="Sun Q."/>
        </authorList>
    </citation>
    <scope>NUCLEOTIDE SEQUENCE</scope>
    <source>
        <strain evidence="1">YIM B02566</strain>
    </source>
</reference>
<proteinExistence type="predicted"/>
<protein>
    <submittedName>
        <fullName evidence="1">Uncharacterized protein</fullName>
    </submittedName>
</protein>
<evidence type="ECO:0000313" key="1">
    <source>
        <dbReference type="EMBL" id="MBK1867805.1"/>
    </source>
</evidence>
<accession>A0ACC5R5B5</accession>
<gene>
    <name evidence="1" type="ORF">JHL16_15715</name>
</gene>
<comment type="caution">
    <text evidence="1">The sequence shown here is derived from an EMBL/GenBank/DDBJ whole genome shotgun (WGS) entry which is preliminary data.</text>
</comment>
<organism evidence="1 2">
    <name type="scientific">Taklimakanibacter albus</name>
    <dbReference type="NCBI Taxonomy" id="2800327"/>
    <lineage>
        <taxon>Bacteria</taxon>
        <taxon>Pseudomonadati</taxon>
        <taxon>Pseudomonadota</taxon>
        <taxon>Alphaproteobacteria</taxon>
        <taxon>Hyphomicrobiales</taxon>
        <taxon>Aestuariivirgaceae</taxon>
        <taxon>Taklimakanibacter</taxon>
    </lineage>
</organism>
<name>A0ACC5R5B5_9HYPH</name>
<keyword evidence="2" id="KW-1185">Reference proteome</keyword>
<dbReference type="Proteomes" id="UP000616151">
    <property type="component" value="Unassembled WGS sequence"/>
</dbReference>